<evidence type="ECO:0000313" key="1">
    <source>
        <dbReference type="EMBL" id="SHL67547.1"/>
    </source>
</evidence>
<dbReference type="OrthoDB" id="653604at2"/>
<accession>A0A1M7CK59</accession>
<keyword evidence="2" id="KW-1185">Reference proteome</keyword>
<dbReference type="Proteomes" id="UP000184420">
    <property type="component" value="Unassembled WGS sequence"/>
</dbReference>
<dbReference type="RefSeq" id="WP_073081063.1">
    <property type="nucleotide sequence ID" value="NZ_FRBL01000004.1"/>
</dbReference>
<gene>
    <name evidence="1" type="ORF">SAMN05444266_104361</name>
</gene>
<sequence>MIRVYCDSNIYRMVKPTSKQFNQTVYDHLERIRKNAIFACSDAHLDDLNKSPEHFRLEDLELMGSYTNDFYFEYNQLNKKTEFYLTNPVAAYNSKDFNLYNSSLENPFDLRNILGQFKDNPDLEMILPLIEGFLQLPISSFGHYLPQSDLDERTQKMIEHMVPGYNPGMTVEEFYDSFRPYTKSFLHETAEMDLIKKTTAESMNKDDFSFAKWGMDFNEQFAKTPLKKTFIEALDLLTVGDQKKDLWLNFQYAYGLIDVFNIADERAGGKRKRNSFLSLSKDCSHAFNAMSCDYFVTNDKGLLVKSHILYNLFGHQSTEIVSVDELNKLSINTDNQISFLNLIEDLKKLNTPLDVEDENYYFFNLENSFIHFFDVVAKEKIEIDSFILQNGKDSGRNFIYKEIQFIANKIVTALGNDYEGNGLVTTGDIENSDLDKLLRCWHFRSYIIGMVCDKSTLTFQLRIVFAQAEPELARLV</sequence>
<name>A0A1M7CK59_9BACT</name>
<organism evidence="1 2">
    <name type="scientific">Chitinophaga jiangningensis</name>
    <dbReference type="NCBI Taxonomy" id="1419482"/>
    <lineage>
        <taxon>Bacteria</taxon>
        <taxon>Pseudomonadati</taxon>
        <taxon>Bacteroidota</taxon>
        <taxon>Chitinophagia</taxon>
        <taxon>Chitinophagales</taxon>
        <taxon>Chitinophagaceae</taxon>
        <taxon>Chitinophaga</taxon>
    </lineage>
</organism>
<dbReference type="STRING" id="1419482.SAMN05444266_104361"/>
<dbReference type="AlphaFoldDB" id="A0A1M7CK59"/>
<reference evidence="1 2" key="1">
    <citation type="submission" date="2016-11" db="EMBL/GenBank/DDBJ databases">
        <authorList>
            <person name="Jaros S."/>
            <person name="Januszkiewicz K."/>
            <person name="Wedrychowicz H."/>
        </authorList>
    </citation>
    <scope>NUCLEOTIDE SEQUENCE [LARGE SCALE GENOMIC DNA]</scope>
    <source>
        <strain evidence="1 2">DSM 27406</strain>
    </source>
</reference>
<protein>
    <submittedName>
        <fullName evidence="1">Uncharacterized protein</fullName>
    </submittedName>
</protein>
<evidence type="ECO:0000313" key="2">
    <source>
        <dbReference type="Proteomes" id="UP000184420"/>
    </source>
</evidence>
<proteinExistence type="predicted"/>
<dbReference type="EMBL" id="FRBL01000004">
    <property type="protein sequence ID" value="SHL67547.1"/>
    <property type="molecule type" value="Genomic_DNA"/>
</dbReference>